<organism evidence="1 2">
    <name type="scientific">Ladona fulva</name>
    <name type="common">Scarce chaser dragonfly</name>
    <name type="synonym">Libellula fulva</name>
    <dbReference type="NCBI Taxonomy" id="123851"/>
    <lineage>
        <taxon>Eukaryota</taxon>
        <taxon>Metazoa</taxon>
        <taxon>Ecdysozoa</taxon>
        <taxon>Arthropoda</taxon>
        <taxon>Hexapoda</taxon>
        <taxon>Insecta</taxon>
        <taxon>Pterygota</taxon>
        <taxon>Palaeoptera</taxon>
        <taxon>Odonata</taxon>
        <taxon>Epiprocta</taxon>
        <taxon>Anisoptera</taxon>
        <taxon>Libelluloidea</taxon>
        <taxon>Libellulidae</taxon>
        <taxon>Ladona</taxon>
    </lineage>
</organism>
<evidence type="ECO:0000313" key="2">
    <source>
        <dbReference type="Proteomes" id="UP000792457"/>
    </source>
</evidence>
<name>A0A8K0P9R4_LADFU</name>
<feature type="non-terminal residue" evidence="1">
    <location>
        <position position="1"/>
    </location>
</feature>
<dbReference type="EMBL" id="KZ308954">
    <property type="protein sequence ID" value="KAG8235819.1"/>
    <property type="molecule type" value="Genomic_DNA"/>
</dbReference>
<protein>
    <submittedName>
        <fullName evidence="1">Uncharacterized protein</fullName>
    </submittedName>
</protein>
<evidence type="ECO:0000313" key="1">
    <source>
        <dbReference type="EMBL" id="KAG8235819.1"/>
    </source>
</evidence>
<comment type="caution">
    <text evidence="1">The sequence shown here is derived from an EMBL/GenBank/DDBJ whole genome shotgun (WGS) entry which is preliminary data.</text>
</comment>
<gene>
    <name evidence="1" type="ORF">J437_LFUL016132</name>
</gene>
<proteinExistence type="predicted"/>
<accession>A0A8K0P9R4</accession>
<dbReference type="Proteomes" id="UP000792457">
    <property type="component" value="Unassembled WGS sequence"/>
</dbReference>
<keyword evidence="2" id="KW-1185">Reference proteome</keyword>
<dbReference type="AlphaFoldDB" id="A0A8K0P9R4"/>
<sequence>MDMGAPPVVVDSLSRAHYYQNELLQWSRNNLPGYMNLVYETTKPHILNAYQFISHGATNCYQFLLESYPPVKDWIDVKAPGLREKAMELAFVFWNGFTDFMHFAFEGSVHYSVLGIQWMRENIF</sequence>
<reference evidence="1" key="1">
    <citation type="submission" date="2013-04" db="EMBL/GenBank/DDBJ databases">
        <authorList>
            <person name="Qu J."/>
            <person name="Murali S.C."/>
            <person name="Bandaranaike D."/>
            <person name="Bellair M."/>
            <person name="Blankenburg K."/>
            <person name="Chao H."/>
            <person name="Dinh H."/>
            <person name="Doddapaneni H."/>
            <person name="Downs B."/>
            <person name="Dugan-Rocha S."/>
            <person name="Elkadiri S."/>
            <person name="Gnanaolivu R.D."/>
            <person name="Hernandez B."/>
            <person name="Javaid M."/>
            <person name="Jayaseelan J.C."/>
            <person name="Lee S."/>
            <person name="Li M."/>
            <person name="Ming W."/>
            <person name="Munidasa M."/>
            <person name="Muniz J."/>
            <person name="Nguyen L."/>
            <person name="Ongeri F."/>
            <person name="Osuji N."/>
            <person name="Pu L.-L."/>
            <person name="Puazo M."/>
            <person name="Qu C."/>
            <person name="Quiroz J."/>
            <person name="Raj R."/>
            <person name="Weissenberger G."/>
            <person name="Xin Y."/>
            <person name="Zou X."/>
            <person name="Han Y."/>
            <person name="Richards S."/>
            <person name="Worley K."/>
            <person name="Muzny D."/>
            <person name="Gibbs R."/>
        </authorList>
    </citation>
    <scope>NUCLEOTIDE SEQUENCE</scope>
    <source>
        <strain evidence="1">Sampled in the wild</strain>
    </source>
</reference>
<reference evidence="1" key="2">
    <citation type="submission" date="2017-10" db="EMBL/GenBank/DDBJ databases">
        <title>Ladona fulva Genome sequencing and assembly.</title>
        <authorList>
            <person name="Murali S."/>
            <person name="Richards S."/>
            <person name="Bandaranaike D."/>
            <person name="Bellair M."/>
            <person name="Blankenburg K."/>
            <person name="Chao H."/>
            <person name="Dinh H."/>
            <person name="Doddapaneni H."/>
            <person name="Dugan-Rocha S."/>
            <person name="Elkadiri S."/>
            <person name="Gnanaolivu R."/>
            <person name="Hernandez B."/>
            <person name="Skinner E."/>
            <person name="Javaid M."/>
            <person name="Lee S."/>
            <person name="Li M."/>
            <person name="Ming W."/>
            <person name="Munidasa M."/>
            <person name="Muniz J."/>
            <person name="Nguyen L."/>
            <person name="Hughes D."/>
            <person name="Osuji N."/>
            <person name="Pu L.-L."/>
            <person name="Puazo M."/>
            <person name="Qu C."/>
            <person name="Quiroz J."/>
            <person name="Raj R."/>
            <person name="Weissenberger G."/>
            <person name="Xin Y."/>
            <person name="Zou X."/>
            <person name="Han Y."/>
            <person name="Worley K."/>
            <person name="Muzny D."/>
            <person name="Gibbs R."/>
        </authorList>
    </citation>
    <scope>NUCLEOTIDE SEQUENCE</scope>
    <source>
        <strain evidence="1">Sampled in the wild</strain>
    </source>
</reference>